<dbReference type="InterPro" id="IPR029058">
    <property type="entry name" value="AB_hydrolase_fold"/>
</dbReference>
<dbReference type="PANTHER" id="PTHR43798">
    <property type="entry name" value="MONOACYLGLYCEROL LIPASE"/>
    <property type="match status" value="1"/>
</dbReference>
<evidence type="ECO:0000259" key="2">
    <source>
        <dbReference type="Pfam" id="PF00561"/>
    </source>
</evidence>
<feature type="signal peptide" evidence="1">
    <location>
        <begin position="1"/>
        <end position="22"/>
    </location>
</feature>
<keyword evidence="4" id="KW-1185">Reference proteome</keyword>
<name>A0A0M7BC69_9RHOB</name>
<dbReference type="GO" id="GO:0046464">
    <property type="term" value="P:acylglycerol catabolic process"/>
    <property type="evidence" value="ECO:0007669"/>
    <property type="project" value="TreeGrafter"/>
</dbReference>
<dbReference type="GO" id="GO:0047372">
    <property type="term" value="F:monoacylglycerol lipase activity"/>
    <property type="evidence" value="ECO:0007669"/>
    <property type="project" value="TreeGrafter"/>
</dbReference>
<dbReference type="GO" id="GO:0016020">
    <property type="term" value="C:membrane"/>
    <property type="evidence" value="ECO:0007669"/>
    <property type="project" value="TreeGrafter"/>
</dbReference>
<gene>
    <name evidence="3" type="primary">ydjP_2</name>
    <name evidence="3" type="ORF">JSE7799_01584</name>
</gene>
<dbReference type="EMBL" id="CYPR01000097">
    <property type="protein sequence ID" value="CUH38866.1"/>
    <property type="molecule type" value="Genomic_DNA"/>
</dbReference>
<evidence type="ECO:0000313" key="3">
    <source>
        <dbReference type="EMBL" id="CUH38866.1"/>
    </source>
</evidence>
<dbReference type="Proteomes" id="UP000049455">
    <property type="component" value="Unassembled WGS sequence"/>
</dbReference>
<dbReference type="AlphaFoldDB" id="A0A0M7BC69"/>
<dbReference type="InterPro" id="IPR050266">
    <property type="entry name" value="AB_hydrolase_sf"/>
</dbReference>
<dbReference type="Gene3D" id="3.40.50.1820">
    <property type="entry name" value="alpha/beta hydrolase"/>
    <property type="match status" value="1"/>
</dbReference>
<proteinExistence type="predicted"/>
<dbReference type="SUPFAM" id="SSF53474">
    <property type="entry name" value="alpha/beta-Hydrolases"/>
    <property type="match status" value="1"/>
</dbReference>
<dbReference type="STRING" id="313367.JSE7799_01584"/>
<feature type="domain" description="AB hydrolase-1" evidence="2">
    <location>
        <begin position="67"/>
        <end position="293"/>
    </location>
</feature>
<keyword evidence="1" id="KW-0732">Signal</keyword>
<evidence type="ECO:0000256" key="1">
    <source>
        <dbReference type="SAM" id="SignalP"/>
    </source>
</evidence>
<dbReference type="Pfam" id="PF00561">
    <property type="entry name" value="Abhydrolase_1"/>
    <property type="match status" value="1"/>
</dbReference>
<dbReference type="InterPro" id="IPR000073">
    <property type="entry name" value="AB_hydrolase_1"/>
</dbReference>
<sequence>MNSLPTRAAIAALVLAAMPAQAQTQTQIPSVSDLPAPSEREGMTLERAGAEIFFNVSGPDDGEGTDTIVLLHGYPLSGALFSRVVGTLDDTHRVVTIDHRGYGNSTIPYPVAAPGVYAEDALAVLDEIGVDEAFVGGMSMGGPIMFRMYEIRPDLFRGMIAIDTNHMAAGPIERGIWRGAEDALLTEEDVSAIIPFLIPNMLTGRARTGDEAVAEDYLTTVMEQASLDGAIGGARALANRPDFTETLRDSDVPLLAIVGLEDTVYPVAISQVMVDLVANGEIAVIDGASHAAVFEEAEAVVSVMTDWMENIE</sequence>
<feature type="chain" id="PRO_5005809865" evidence="1">
    <location>
        <begin position="23"/>
        <end position="312"/>
    </location>
</feature>
<protein>
    <submittedName>
        <fullName evidence="3">AB hydrolase superfamily protein YdjP</fullName>
        <ecNumber evidence="3">3.-.-.-</ecNumber>
    </submittedName>
</protein>
<dbReference type="EC" id="3.-.-.-" evidence="3"/>
<keyword evidence="3" id="KW-0378">Hydrolase</keyword>
<dbReference type="RefSeq" id="WP_055663133.1">
    <property type="nucleotide sequence ID" value="NZ_CYPR01000097.1"/>
</dbReference>
<accession>A0A0M7BC69</accession>
<dbReference type="PANTHER" id="PTHR43798:SF5">
    <property type="entry name" value="MONOACYLGLYCEROL LIPASE ABHD6"/>
    <property type="match status" value="1"/>
</dbReference>
<evidence type="ECO:0000313" key="4">
    <source>
        <dbReference type="Proteomes" id="UP000049455"/>
    </source>
</evidence>
<organism evidence="3 4">
    <name type="scientific">Jannaschia seosinensis</name>
    <dbReference type="NCBI Taxonomy" id="313367"/>
    <lineage>
        <taxon>Bacteria</taxon>
        <taxon>Pseudomonadati</taxon>
        <taxon>Pseudomonadota</taxon>
        <taxon>Alphaproteobacteria</taxon>
        <taxon>Rhodobacterales</taxon>
        <taxon>Roseobacteraceae</taxon>
        <taxon>Jannaschia</taxon>
    </lineage>
</organism>
<reference evidence="3 4" key="1">
    <citation type="submission" date="2015-09" db="EMBL/GenBank/DDBJ databases">
        <authorList>
            <person name="Jackson K.R."/>
            <person name="Lunt B.L."/>
            <person name="Fisher J.N.B."/>
            <person name="Gardner A.V."/>
            <person name="Bailey M.E."/>
            <person name="Deus L.M."/>
            <person name="Earl A.S."/>
            <person name="Gibby P.D."/>
            <person name="Hartmann K.A."/>
            <person name="Liu J.E."/>
            <person name="Manci A.M."/>
            <person name="Nielsen D.A."/>
            <person name="Solomon M.B."/>
            <person name="Breakwell D.P."/>
            <person name="Burnett S.H."/>
            <person name="Grose J.H."/>
        </authorList>
    </citation>
    <scope>NUCLEOTIDE SEQUENCE [LARGE SCALE GENOMIC DNA]</scope>
    <source>
        <strain evidence="3 4">CECT 7799</strain>
    </source>
</reference>